<evidence type="ECO:0000256" key="7">
    <source>
        <dbReference type="ARBA" id="ARBA00023306"/>
    </source>
</evidence>
<feature type="compositionally biased region" description="Low complexity" evidence="8">
    <location>
        <begin position="90"/>
        <end position="114"/>
    </location>
</feature>
<dbReference type="GO" id="GO:0003682">
    <property type="term" value="F:chromatin binding"/>
    <property type="evidence" value="ECO:0007669"/>
    <property type="project" value="TreeGrafter"/>
</dbReference>
<dbReference type="EMBL" id="JAGHQM010000158">
    <property type="protein sequence ID" value="KAH0564932.1"/>
    <property type="molecule type" value="Genomic_DNA"/>
</dbReference>
<dbReference type="GO" id="GO:0033314">
    <property type="term" value="P:mitotic DNA replication checkpoint signaling"/>
    <property type="evidence" value="ECO:0007669"/>
    <property type="project" value="TreeGrafter"/>
</dbReference>
<evidence type="ECO:0000256" key="1">
    <source>
        <dbReference type="ARBA" id="ARBA00004123"/>
    </source>
</evidence>
<dbReference type="SUPFAM" id="SSF52540">
    <property type="entry name" value="P-loop containing nucleoside triphosphate hydrolases"/>
    <property type="match status" value="1"/>
</dbReference>
<dbReference type="Proteomes" id="UP000750711">
    <property type="component" value="Unassembled WGS sequence"/>
</dbReference>
<sequence length="882" mass="96230">MVPPTTKRPKRRIVGSSDDEWNGGSPPKKKKLSTKKPENTSGTINGVGSLPNLALPTRTPPKRKSPRKPASSRTTPNSSPEKPKGKTKNGGKPPNSRSIYSFFTSSTQQQRSTQGIECQVPEEERDDTIQDDSHDDDIIPNRDASGACRAGNTVNDGVVSRSITGASQRFLKTENAARSSVSPEASATSNEDLRPWAEKYAPTSLDELAVHKKKVSDVRAWLESVFGGRDRKRLLILKGPSGTGKTTTVSLLSKDMGFDILEWRNPVGTEYSSEGIVSVSAQFEEFLGRGGKFGSLDLSNSMEEPRDGAAEAANAPSRKKIILVEEFPNTFTRSSTALQSFRSSLQYFLASSCPTPGTIFSNQTPASEQIIPLVLIISETLLTTTTASADSFTVHRLVGQEILNHLGVSLINFNPIAPTLLAKAMDLVIQKEARKTGRRKTLGRLARDRLGEVGDIRSAVGSLEFLCLRRDDNGDWGGRVTFGKGKKISKDTPLTEMERESLELVTQREASLGIFHAVGKIVYNKRVDGDPLDLGSCPISQPPDHLPQHVRLKRSQVSVDELIDETGTDIQTFISALHENYVLSCGYLSSEASLLDSVNGCIDSLSDSDILCPNWNGGLSSGGGFGRGTFQGAGADSLRQDEMSFQIAVRGILFSLPYPVRRKPPSSPGNTASWNRVGGRGDPHKMFYPTALKLWRQAEEIKGAVDAWISRFMRGEVTVSRKAFPQPGPEAKSGNVQSWRSNFKEHSGTHTTGGGSSSDASAATPPLNGGSAAHREMTLERLPYMAKIEWRNVATLREIEKVTLFRGTVAQSDEIPDDDEEEMPIVQWATDRPNELGSTPRKRNPRSREFEVDGTRRGGLGFQMSVEKVEGLTLSDDDIEDD</sequence>
<dbReference type="PANTHER" id="PTHR12172:SF0">
    <property type="entry name" value="CELL CYCLE CHECKPOINT PROTEIN RAD17"/>
    <property type="match status" value="1"/>
</dbReference>
<dbReference type="AlphaFoldDB" id="A0A9P8RSU2"/>
<comment type="subcellular location">
    <subcellularLocation>
        <location evidence="1">Nucleus</location>
    </subcellularLocation>
</comment>
<comment type="similarity">
    <text evidence="2">Belongs to the rad17/RAD24 family.</text>
</comment>
<evidence type="ECO:0000256" key="6">
    <source>
        <dbReference type="ARBA" id="ARBA00023242"/>
    </source>
</evidence>
<evidence type="ECO:0000259" key="9">
    <source>
        <dbReference type="Pfam" id="PF25812"/>
    </source>
</evidence>
<evidence type="ECO:0000256" key="4">
    <source>
        <dbReference type="ARBA" id="ARBA00022763"/>
    </source>
</evidence>
<keyword evidence="4" id="KW-0227">DNA damage</keyword>
<dbReference type="Pfam" id="PF25812">
    <property type="entry name" value="RAD24_helical"/>
    <property type="match status" value="1"/>
</dbReference>
<gene>
    <name evidence="10" type="ORF">GP486_001670</name>
</gene>
<protein>
    <recommendedName>
        <fullName evidence="9">Checkpoint protein RAD24-like helical bundle domain-containing protein</fullName>
    </recommendedName>
</protein>
<evidence type="ECO:0000256" key="3">
    <source>
        <dbReference type="ARBA" id="ARBA00022741"/>
    </source>
</evidence>
<dbReference type="InterPro" id="IPR027417">
    <property type="entry name" value="P-loop_NTPase"/>
</dbReference>
<dbReference type="Pfam" id="PF03215">
    <property type="entry name" value="Rad17"/>
    <property type="match status" value="1"/>
</dbReference>
<feature type="region of interest" description="Disordered" evidence="8">
    <location>
        <begin position="1"/>
        <end position="154"/>
    </location>
</feature>
<feature type="compositionally biased region" description="Basic and acidic residues" evidence="8">
    <location>
        <begin position="127"/>
        <end position="140"/>
    </location>
</feature>
<organism evidence="10 11">
    <name type="scientific">Trichoglossum hirsutum</name>
    <dbReference type="NCBI Taxonomy" id="265104"/>
    <lineage>
        <taxon>Eukaryota</taxon>
        <taxon>Fungi</taxon>
        <taxon>Dikarya</taxon>
        <taxon>Ascomycota</taxon>
        <taxon>Pezizomycotina</taxon>
        <taxon>Geoglossomycetes</taxon>
        <taxon>Geoglossales</taxon>
        <taxon>Geoglossaceae</taxon>
        <taxon>Trichoglossum</taxon>
    </lineage>
</organism>
<dbReference type="GO" id="GO:0006281">
    <property type="term" value="P:DNA repair"/>
    <property type="evidence" value="ECO:0007669"/>
    <property type="project" value="InterPro"/>
</dbReference>
<evidence type="ECO:0000256" key="8">
    <source>
        <dbReference type="SAM" id="MobiDB-lite"/>
    </source>
</evidence>
<dbReference type="InterPro" id="IPR057927">
    <property type="entry name" value="RAD24-like_helical"/>
</dbReference>
<dbReference type="PANTHER" id="PTHR12172">
    <property type="entry name" value="CELL CYCLE CHECKPOINT PROTEIN RAD17"/>
    <property type="match status" value="1"/>
</dbReference>
<feature type="region of interest" description="Disordered" evidence="8">
    <location>
        <begin position="829"/>
        <end position="863"/>
    </location>
</feature>
<comment type="caution">
    <text evidence="10">The sequence shown here is derived from an EMBL/GenBank/DDBJ whole genome shotgun (WGS) entry which is preliminary data.</text>
</comment>
<accession>A0A9P8RSU2</accession>
<reference evidence="10" key="1">
    <citation type="submission" date="2021-03" db="EMBL/GenBank/DDBJ databases">
        <title>Comparative genomics and phylogenomic investigation of the class Geoglossomycetes provide insights into ecological specialization and systematics.</title>
        <authorList>
            <person name="Melie T."/>
            <person name="Pirro S."/>
            <person name="Miller A.N."/>
            <person name="Quandt A."/>
        </authorList>
    </citation>
    <scope>NUCLEOTIDE SEQUENCE</scope>
    <source>
        <strain evidence="10">CAQ_001_2017</strain>
    </source>
</reference>
<feature type="compositionally biased region" description="Polar residues" evidence="8">
    <location>
        <begin position="176"/>
        <end position="190"/>
    </location>
</feature>
<keyword evidence="6" id="KW-0539">Nucleus</keyword>
<name>A0A9P8RSU2_9PEZI</name>
<keyword evidence="11" id="KW-1185">Reference proteome</keyword>
<keyword evidence="3" id="KW-0547">Nucleotide-binding</keyword>
<feature type="domain" description="Checkpoint protein RAD24-like helical bundle" evidence="9">
    <location>
        <begin position="509"/>
        <end position="649"/>
    </location>
</feature>
<dbReference type="GO" id="GO:0003689">
    <property type="term" value="F:DNA clamp loader activity"/>
    <property type="evidence" value="ECO:0007669"/>
    <property type="project" value="TreeGrafter"/>
</dbReference>
<dbReference type="Gene3D" id="3.40.50.300">
    <property type="entry name" value="P-loop containing nucleotide triphosphate hydrolases"/>
    <property type="match status" value="1"/>
</dbReference>
<evidence type="ECO:0000256" key="2">
    <source>
        <dbReference type="ARBA" id="ARBA00006168"/>
    </source>
</evidence>
<evidence type="ECO:0000313" key="10">
    <source>
        <dbReference type="EMBL" id="KAH0564932.1"/>
    </source>
</evidence>
<dbReference type="GO" id="GO:0000077">
    <property type="term" value="P:DNA damage checkpoint signaling"/>
    <property type="evidence" value="ECO:0007669"/>
    <property type="project" value="TreeGrafter"/>
</dbReference>
<feature type="compositionally biased region" description="Basic and acidic residues" evidence="8">
    <location>
        <begin position="846"/>
        <end position="856"/>
    </location>
</feature>
<keyword evidence="7" id="KW-0131">Cell cycle</keyword>
<feature type="region of interest" description="Disordered" evidence="8">
    <location>
        <begin position="174"/>
        <end position="193"/>
    </location>
</feature>
<evidence type="ECO:0000313" key="11">
    <source>
        <dbReference type="Proteomes" id="UP000750711"/>
    </source>
</evidence>
<evidence type="ECO:0000256" key="5">
    <source>
        <dbReference type="ARBA" id="ARBA00022840"/>
    </source>
</evidence>
<dbReference type="GO" id="GO:0005524">
    <property type="term" value="F:ATP binding"/>
    <property type="evidence" value="ECO:0007669"/>
    <property type="project" value="UniProtKB-KW"/>
</dbReference>
<dbReference type="GO" id="GO:0005634">
    <property type="term" value="C:nucleus"/>
    <property type="evidence" value="ECO:0007669"/>
    <property type="project" value="UniProtKB-SubCell"/>
</dbReference>
<dbReference type="InterPro" id="IPR004582">
    <property type="entry name" value="Checkpoint_prot_Rad17_Rad24"/>
</dbReference>
<proteinExistence type="inferred from homology"/>
<keyword evidence="5" id="KW-0067">ATP-binding</keyword>
<feature type="region of interest" description="Disordered" evidence="8">
    <location>
        <begin position="743"/>
        <end position="771"/>
    </location>
</feature>